<accession>A0A1X7RSU7</accession>
<protein>
    <submittedName>
        <fullName evidence="1">Uncharacterized protein</fullName>
    </submittedName>
</protein>
<name>A0A1X7RSU7_ZYMT9</name>
<proteinExistence type="predicted"/>
<dbReference type="Proteomes" id="UP000215127">
    <property type="component" value="Chromosome 5"/>
</dbReference>
<dbReference type="AlphaFoldDB" id="A0A1X7RSU7"/>
<evidence type="ECO:0000313" key="1">
    <source>
        <dbReference type="EMBL" id="SMQ50502.1"/>
    </source>
</evidence>
<sequence>MLTTTTTTCGPPFDRPRTQRSFRFYILPFASTLPSIANEKYSPRHPNPKWRLCCWVFMIPCARICKGSWTADEDPNGEPEAERPTLEAVVAIVQKRKKCKKDIAVVVHGMEEVGRLAAAVAALQLE</sequence>
<keyword evidence="2" id="KW-1185">Reference proteome</keyword>
<gene>
    <name evidence="1" type="ORF">ZT3D7_G5655</name>
</gene>
<reference evidence="1 2" key="1">
    <citation type="submission" date="2016-06" db="EMBL/GenBank/DDBJ databases">
        <authorList>
            <person name="Kjaerup R.B."/>
            <person name="Dalgaard T.S."/>
            <person name="Juul-Madsen H.R."/>
        </authorList>
    </citation>
    <scope>NUCLEOTIDE SEQUENCE [LARGE SCALE GENOMIC DNA]</scope>
</reference>
<dbReference type="EMBL" id="LT853696">
    <property type="protein sequence ID" value="SMQ50502.1"/>
    <property type="molecule type" value="Genomic_DNA"/>
</dbReference>
<organism evidence="1 2">
    <name type="scientific">Zymoseptoria tritici (strain ST99CH_3D7)</name>
    <dbReference type="NCBI Taxonomy" id="1276538"/>
    <lineage>
        <taxon>Eukaryota</taxon>
        <taxon>Fungi</taxon>
        <taxon>Dikarya</taxon>
        <taxon>Ascomycota</taxon>
        <taxon>Pezizomycotina</taxon>
        <taxon>Dothideomycetes</taxon>
        <taxon>Dothideomycetidae</taxon>
        <taxon>Mycosphaerellales</taxon>
        <taxon>Mycosphaerellaceae</taxon>
        <taxon>Zymoseptoria</taxon>
    </lineage>
</organism>
<evidence type="ECO:0000313" key="2">
    <source>
        <dbReference type="Proteomes" id="UP000215127"/>
    </source>
</evidence>